<name>S7Q7W5_GLOTA</name>
<keyword evidence="2" id="KW-0472">Membrane</keyword>
<dbReference type="EMBL" id="KB469300">
    <property type="protein sequence ID" value="EPQ56076.1"/>
    <property type="molecule type" value="Genomic_DNA"/>
</dbReference>
<dbReference type="RefSeq" id="XP_007864860.1">
    <property type="nucleotide sequence ID" value="XM_007866669.1"/>
</dbReference>
<feature type="compositionally biased region" description="Low complexity" evidence="1">
    <location>
        <begin position="127"/>
        <end position="139"/>
    </location>
</feature>
<dbReference type="OMA" id="PYYYLCA"/>
<dbReference type="AlphaFoldDB" id="S7Q7W5"/>
<evidence type="ECO:0000313" key="4">
    <source>
        <dbReference type="Proteomes" id="UP000030669"/>
    </source>
</evidence>
<keyword evidence="2" id="KW-0812">Transmembrane</keyword>
<dbReference type="KEGG" id="gtr:GLOTRDRAFT_110660"/>
<dbReference type="eggNOG" id="ENOG502SVEK">
    <property type="taxonomic scope" value="Eukaryota"/>
</dbReference>
<dbReference type="STRING" id="670483.S7Q7W5"/>
<evidence type="ECO:0000313" key="3">
    <source>
        <dbReference type="EMBL" id="EPQ56076.1"/>
    </source>
</evidence>
<reference evidence="3 4" key="1">
    <citation type="journal article" date="2012" name="Science">
        <title>The Paleozoic origin of enzymatic lignin decomposition reconstructed from 31 fungal genomes.</title>
        <authorList>
            <person name="Floudas D."/>
            <person name="Binder M."/>
            <person name="Riley R."/>
            <person name="Barry K."/>
            <person name="Blanchette R.A."/>
            <person name="Henrissat B."/>
            <person name="Martinez A.T."/>
            <person name="Otillar R."/>
            <person name="Spatafora J.W."/>
            <person name="Yadav J.S."/>
            <person name="Aerts A."/>
            <person name="Benoit I."/>
            <person name="Boyd A."/>
            <person name="Carlson A."/>
            <person name="Copeland A."/>
            <person name="Coutinho P.M."/>
            <person name="de Vries R.P."/>
            <person name="Ferreira P."/>
            <person name="Findley K."/>
            <person name="Foster B."/>
            <person name="Gaskell J."/>
            <person name="Glotzer D."/>
            <person name="Gorecki P."/>
            <person name="Heitman J."/>
            <person name="Hesse C."/>
            <person name="Hori C."/>
            <person name="Igarashi K."/>
            <person name="Jurgens J.A."/>
            <person name="Kallen N."/>
            <person name="Kersten P."/>
            <person name="Kohler A."/>
            <person name="Kuees U."/>
            <person name="Kumar T.K.A."/>
            <person name="Kuo A."/>
            <person name="LaButti K."/>
            <person name="Larrondo L.F."/>
            <person name="Lindquist E."/>
            <person name="Ling A."/>
            <person name="Lombard V."/>
            <person name="Lucas S."/>
            <person name="Lundell T."/>
            <person name="Martin R."/>
            <person name="McLaughlin D.J."/>
            <person name="Morgenstern I."/>
            <person name="Morin E."/>
            <person name="Murat C."/>
            <person name="Nagy L.G."/>
            <person name="Nolan M."/>
            <person name="Ohm R.A."/>
            <person name="Patyshakuliyeva A."/>
            <person name="Rokas A."/>
            <person name="Ruiz-Duenas F.J."/>
            <person name="Sabat G."/>
            <person name="Salamov A."/>
            <person name="Samejima M."/>
            <person name="Schmutz J."/>
            <person name="Slot J.C."/>
            <person name="St John F."/>
            <person name="Stenlid J."/>
            <person name="Sun H."/>
            <person name="Sun S."/>
            <person name="Syed K."/>
            <person name="Tsang A."/>
            <person name="Wiebenga A."/>
            <person name="Young D."/>
            <person name="Pisabarro A."/>
            <person name="Eastwood D.C."/>
            <person name="Martin F."/>
            <person name="Cullen D."/>
            <person name="Grigoriev I.V."/>
            <person name="Hibbett D.S."/>
        </authorList>
    </citation>
    <scope>NUCLEOTIDE SEQUENCE [LARGE SCALE GENOMIC DNA]</scope>
    <source>
        <strain evidence="3 4">ATCC 11539</strain>
    </source>
</reference>
<dbReference type="OrthoDB" id="3248709at2759"/>
<accession>S7Q7W5</accession>
<sequence>MPRKLADYIKPQPPEAVIRIRNSGLAMSSFILLVYLLDIKPLSLVRCWRVAFAKDISVYGVGPVGWWVNVIELAVLTLLFLNILQCLYALTYPPSPPPPTPASSRKKVAFTPTSSPSSGSKRKLLGASTSTSPSASLSQSQFPFRASASGYPPSPLSTPSRPLNYSLSFPSSSTSLFDSASSSFSSSGIGWSPSKSPLLRYKGKKGGRALDSSLLTHLMNDDSYDE</sequence>
<dbReference type="Proteomes" id="UP000030669">
    <property type="component" value="Unassembled WGS sequence"/>
</dbReference>
<feature type="transmembrane region" description="Helical" evidence="2">
    <location>
        <begin position="66"/>
        <end position="90"/>
    </location>
</feature>
<proteinExistence type="predicted"/>
<organism evidence="3 4">
    <name type="scientific">Gloeophyllum trabeum (strain ATCC 11539 / FP-39264 / Madison 617)</name>
    <name type="common">Brown rot fungus</name>
    <dbReference type="NCBI Taxonomy" id="670483"/>
    <lineage>
        <taxon>Eukaryota</taxon>
        <taxon>Fungi</taxon>
        <taxon>Dikarya</taxon>
        <taxon>Basidiomycota</taxon>
        <taxon>Agaricomycotina</taxon>
        <taxon>Agaricomycetes</taxon>
        <taxon>Gloeophyllales</taxon>
        <taxon>Gloeophyllaceae</taxon>
        <taxon>Gloeophyllum</taxon>
    </lineage>
</organism>
<dbReference type="GeneID" id="19299257"/>
<keyword evidence="2" id="KW-1133">Transmembrane helix</keyword>
<feature type="transmembrane region" description="Helical" evidence="2">
    <location>
        <begin position="20"/>
        <end position="37"/>
    </location>
</feature>
<evidence type="ECO:0000256" key="2">
    <source>
        <dbReference type="SAM" id="Phobius"/>
    </source>
</evidence>
<evidence type="ECO:0000256" key="1">
    <source>
        <dbReference type="SAM" id="MobiDB-lite"/>
    </source>
</evidence>
<gene>
    <name evidence="3" type="ORF">GLOTRDRAFT_110660</name>
</gene>
<keyword evidence="4" id="KW-1185">Reference proteome</keyword>
<protein>
    <submittedName>
        <fullName evidence="3">Uncharacterized protein</fullName>
    </submittedName>
</protein>
<feature type="region of interest" description="Disordered" evidence="1">
    <location>
        <begin position="98"/>
        <end position="139"/>
    </location>
</feature>
<dbReference type="HOGENOM" id="CLU_081360_0_0_1"/>